<dbReference type="InterPro" id="IPR051010">
    <property type="entry name" value="BCAA_transport"/>
</dbReference>
<keyword evidence="4" id="KW-1133">Transmembrane helix</keyword>
<dbReference type="RefSeq" id="WP_345016435.1">
    <property type="nucleotide sequence ID" value="NZ_BAABDO010000002.1"/>
</dbReference>
<dbReference type="SUPFAM" id="SSF56112">
    <property type="entry name" value="Protein kinase-like (PK-like)"/>
    <property type="match status" value="1"/>
</dbReference>
<evidence type="ECO:0000259" key="5">
    <source>
        <dbReference type="PROSITE" id="PS50011"/>
    </source>
</evidence>
<evidence type="ECO:0000256" key="3">
    <source>
        <dbReference type="SAM" id="MobiDB-lite"/>
    </source>
</evidence>
<reference evidence="7" key="1">
    <citation type="journal article" date="2019" name="Int. J. Syst. Evol. Microbiol.">
        <title>The Global Catalogue of Microorganisms (GCM) 10K type strain sequencing project: providing services to taxonomists for standard genome sequencing and annotation.</title>
        <authorList>
            <consortium name="The Broad Institute Genomics Platform"/>
            <consortium name="The Broad Institute Genome Sequencing Center for Infectious Disease"/>
            <person name="Wu L."/>
            <person name="Ma J."/>
        </authorList>
    </citation>
    <scope>NUCLEOTIDE SEQUENCE [LARGE SCALE GENOMIC DNA]</scope>
    <source>
        <strain evidence="7">JCM 17316</strain>
    </source>
</reference>
<organism evidence="6 7">
    <name type="scientific">Actinomadura keratinilytica</name>
    <dbReference type="NCBI Taxonomy" id="547461"/>
    <lineage>
        <taxon>Bacteria</taxon>
        <taxon>Bacillati</taxon>
        <taxon>Actinomycetota</taxon>
        <taxon>Actinomycetes</taxon>
        <taxon>Streptosporangiales</taxon>
        <taxon>Thermomonosporaceae</taxon>
        <taxon>Actinomadura</taxon>
    </lineage>
</organism>
<dbReference type="Pfam" id="PF00069">
    <property type="entry name" value="Pkinase"/>
    <property type="match status" value="1"/>
</dbReference>
<dbReference type="InterPro" id="IPR000719">
    <property type="entry name" value="Prot_kinase_dom"/>
</dbReference>
<comment type="caution">
    <text evidence="6">The sequence shown here is derived from an EMBL/GenBank/DDBJ whole genome shotgun (WGS) entry which is preliminary data.</text>
</comment>
<dbReference type="InterPro" id="IPR011009">
    <property type="entry name" value="Kinase-like_dom_sf"/>
</dbReference>
<evidence type="ECO:0000313" key="7">
    <source>
        <dbReference type="Proteomes" id="UP001500266"/>
    </source>
</evidence>
<dbReference type="Gene3D" id="3.40.50.2300">
    <property type="match status" value="2"/>
</dbReference>
<dbReference type="Pfam" id="PF13458">
    <property type="entry name" value="Peripla_BP_6"/>
    <property type="match status" value="1"/>
</dbReference>
<keyword evidence="2" id="KW-0732">Signal</keyword>
<comment type="similarity">
    <text evidence="1">Belongs to the leucine-binding protein family.</text>
</comment>
<dbReference type="InterPro" id="IPR028082">
    <property type="entry name" value="Peripla_BP_I"/>
</dbReference>
<accession>A0ABP7XXG1</accession>
<evidence type="ECO:0000256" key="1">
    <source>
        <dbReference type="ARBA" id="ARBA00010062"/>
    </source>
</evidence>
<dbReference type="PROSITE" id="PS00109">
    <property type="entry name" value="PROTEIN_KINASE_TYR"/>
    <property type="match status" value="1"/>
</dbReference>
<keyword evidence="7" id="KW-1185">Reference proteome</keyword>
<dbReference type="InterPro" id="IPR008266">
    <property type="entry name" value="Tyr_kinase_AS"/>
</dbReference>
<keyword evidence="4" id="KW-0812">Transmembrane</keyword>
<feature type="region of interest" description="Disordered" evidence="3">
    <location>
        <begin position="296"/>
        <end position="322"/>
    </location>
</feature>
<protein>
    <recommendedName>
        <fullName evidence="5">Protein kinase domain-containing protein</fullName>
    </recommendedName>
</protein>
<dbReference type="CDD" id="cd14014">
    <property type="entry name" value="STKc_PknB_like"/>
    <property type="match status" value="1"/>
</dbReference>
<feature type="domain" description="Protein kinase" evidence="5">
    <location>
        <begin position="16"/>
        <end position="268"/>
    </location>
</feature>
<feature type="transmembrane region" description="Helical" evidence="4">
    <location>
        <begin position="326"/>
        <end position="348"/>
    </location>
</feature>
<dbReference type="InterPro" id="IPR028081">
    <property type="entry name" value="Leu-bd"/>
</dbReference>
<dbReference type="Gene3D" id="3.30.200.20">
    <property type="entry name" value="Phosphorylase Kinase, domain 1"/>
    <property type="match status" value="1"/>
</dbReference>
<name>A0ABP7XXG1_9ACTN</name>
<evidence type="ECO:0000256" key="2">
    <source>
        <dbReference type="ARBA" id="ARBA00022729"/>
    </source>
</evidence>
<dbReference type="CDD" id="cd06342">
    <property type="entry name" value="PBP1_ABC_LIVBP-like"/>
    <property type="match status" value="1"/>
</dbReference>
<keyword evidence="4" id="KW-0472">Membrane</keyword>
<sequence>MADPLLPDDPTRIGAYTLTGRLGEGGQGAVYLGRDAGGRQVAVKLLHARLSRDPAARSRFVRELEVAQRVAGFCTARVLDADIDGNRPYIVSEFVSGPSLAALVRDEGPMDDSALLRLAIGTATALAAIHRAGIVHRDFRPQNVLMGAGGPRVIDFGIARALGDDTAIVTSQVVGTPAYMAPEQVAGGAIGPAADMFAWGGTLLFAATGRPPFGGDSVPAVMHRVLHAEADVGVLPGPLAEIVGACLAKAPERRPSAQDVLLRLLGLVGAHSPSGSGDPLQRGATLVTTRLTEVIQDVPAGPPPPQVSSPGTVPSPRRRRRRRRPALIAAVPLAASAIILPFAVAPLLRDGGTGGTGRSGGTDGGATVTVGFAGPLSGENAHLGRPMLAGARLAVAEYNARGPRVRARLVEYDTAAEEDKKVLATRIVNDETQALVGPALSGEAGEMAPTLEENDVPSVSPGASNESLSTYGWRYWHSVVPDTDASAVALADLALRSGAPGGVMVIDDGTLYARKNADAFQDRLESGSVKVLRERVPEQARDFSAVVREMKRSGVGAVFYGGVYTEAAPLIKQARREGVRARFYLTDGSFDPELTTLAGTAAEDAVLTCSCLNAGASAEAAPPRYADFQQRYAKANGGAQPEMFAAEGYDAANAVLDALAAGKRTGEEINAHLGSMDREGVTQRIRFATNGEIIDAAVYAYQVRNGRFVLLGDTRTARIS</sequence>
<dbReference type="EMBL" id="BAABDO010000002">
    <property type="protein sequence ID" value="GAA4127464.1"/>
    <property type="molecule type" value="Genomic_DNA"/>
</dbReference>
<dbReference type="Proteomes" id="UP001500266">
    <property type="component" value="Unassembled WGS sequence"/>
</dbReference>
<evidence type="ECO:0000313" key="6">
    <source>
        <dbReference type="EMBL" id="GAA4127464.1"/>
    </source>
</evidence>
<dbReference type="PANTHER" id="PTHR30483">
    <property type="entry name" value="LEUCINE-SPECIFIC-BINDING PROTEIN"/>
    <property type="match status" value="1"/>
</dbReference>
<dbReference type="Gene3D" id="1.10.510.10">
    <property type="entry name" value="Transferase(Phosphotransferase) domain 1"/>
    <property type="match status" value="1"/>
</dbReference>
<dbReference type="SUPFAM" id="SSF53822">
    <property type="entry name" value="Periplasmic binding protein-like I"/>
    <property type="match status" value="1"/>
</dbReference>
<proteinExistence type="inferred from homology"/>
<evidence type="ECO:0000256" key="4">
    <source>
        <dbReference type="SAM" id="Phobius"/>
    </source>
</evidence>
<gene>
    <name evidence="6" type="ORF">GCM10022416_02160</name>
</gene>
<dbReference type="PROSITE" id="PS50011">
    <property type="entry name" value="PROTEIN_KINASE_DOM"/>
    <property type="match status" value="1"/>
</dbReference>
<dbReference type="PANTHER" id="PTHR30483:SF6">
    <property type="entry name" value="PERIPLASMIC BINDING PROTEIN OF ABC TRANSPORTER FOR NATURAL AMINO ACIDS"/>
    <property type="match status" value="1"/>
</dbReference>